<protein>
    <submittedName>
        <fullName evidence="3">Uncharacterized protein</fullName>
    </submittedName>
</protein>
<dbReference type="AlphaFoldDB" id="A0A8J3LCG0"/>
<dbReference type="RefSeq" id="WP_166378811.1">
    <property type="nucleotide sequence ID" value="NZ_BAAATT010000005.1"/>
</dbReference>
<keyword evidence="2" id="KW-1133">Transmembrane helix</keyword>
<dbReference type="EMBL" id="BONJ01000028">
    <property type="protein sequence ID" value="GIG16552.1"/>
    <property type="molecule type" value="Genomic_DNA"/>
</dbReference>
<proteinExistence type="predicted"/>
<keyword evidence="2" id="KW-0812">Transmembrane</keyword>
<comment type="caution">
    <text evidence="3">The sequence shown here is derived from an EMBL/GenBank/DDBJ whole genome shotgun (WGS) entry which is preliminary data.</text>
</comment>
<feature type="region of interest" description="Disordered" evidence="1">
    <location>
        <begin position="48"/>
        <end position="69"/>
    </location>
</feature>
<evidence type="ECO:0000256" key="1">
    <source>
        <dbReference type="SAM" id="MobiDB-lite"/>
    </source>
</evidence>
<name>A0A8J3LCG0_9ACTN</name>
<keyword evidence="2" id="KW-0472">Membrane</keyword>
<reference evidence="3" key="1">
    <citation type="submission" date="2021-01" db="EMBL/GenBank/DDBJ databases">
        <title>Whole genome shotgun sequence of Catellatospora methionotrophica NBRC 14553.</title>
        <authorList>
            <person name="Komaki H."/>
            <person name="Tamura T."/>
        </authorList>
    </citation>
    <scope>NUCLEOTIDE SEQUENCE</scope>
    <source>
        <strain evidence="3">NBRC 14553</strain>
    </source>
</reference>
<accession>A0A8J3LCG0</accession>
<evidence type="ECO:0000256" key="2">
    <source>
        <dbReference type="SAM" id="Phobius"/>
    </source>
</evidence>
<dbReference type="Proteomes" id="UP000660339">
    <property type="component" value="Unassembled WGS sequence"/>
</dbReference>
<keyword evidence="4" id="KW-1185">Reference proteome</keyword>
<sequence length="263" mass="28542">MTEGRNQPKRFSLAWWTSLSGVLTAFGTVVAVIALIVSIKALPDDPVDQAGPTPGASPAPSASPTPQSDLAYTPTLGLSLWQNGHQVPMTDYTSGLTHGDFVTRVGAAMESAPFEIHFPRPAQSDIFRVNAWKTTTNFNIPPDTKAEDTVFRLGRQRAGTVRPNGIMTLDDGSHEFIDSDSMDRIDNDKLSVRYAKFDVPSAVPPPTAFPDHVYEPSAATLTAVADWHDRVCVTIWQDVDHDSTVGDGEYEYLILVFPGTPGT</sequence>
<evidence type="ECO:0000313" key="4">
    <source>
        <dbReference type="Proteomes" id="UP000660339"/>
    </source>
</evidence>
<evidence type="ECO:0000313" key="3">
    <source>
        <dbReference type="EMBL" id="GIG16552.1"/>
    </source>
</evidence>
<gene>
    <name evidence="3" type="ORF">Cme02nite_48840</name>
</gene>
<feature type="transmembrane region" description="Helical" evidence="2">
    <location>
        <begin position="12"/>
        <end position="37"/>
    </location>
</feature>
<organism evidence="3 4">
    <name type="scientific">Catellatospora methionotrophica</name>
    <dbReference type="NCBI Taxonomy" id="121620"/>
    <lineage>
        <taxon>Bacteria</taxon>
        <taxon>Bacillati</taxon>
        <taxon>Actinomycetota</taxon>
        <taxon>Actinomycetes</taxon>
        <taxon>Micromonosporales</taxon>
        <taxon>Micromonosporaceae</taxon>
        <taxon>Catellatospora</taxon>
    </lineage>
</organism>